<dbReference type="Proteomes" id="UP000190367">
    <property type="component" value="Unassembled WGS sequence"/>
</dbReference>
<accession>A0A1T4KMM4</accession>
<protein>
    <submittedName>
        <fullName evidence="1">Uncharacterized protein</fullName>
    </submittedName>
</protein>
<dbReference type="AlphaFoldDB" id="A0A1T4KMM4"/>
<dbReference type="EMBL" id="FUWZ01000001">
    <property type="protein sequence ID" value="SJZ43692.1"/>
    <property type="molecule type" value="Genomic_DNA"/>
</dbReference>
<evidence type="ECO:0000313" key="2">
    <source>
        <dbReference type="Proteomes" id="UP000190367"/>
    </source>
</evidence>
<reference evidence="2" key="1">
    <citation type="submission" date="2017-02" db="EMBL/GenBank/DDBJ databases">
        <authorList>
            <person name="Varghese N."/>
            <person name="Submissions S."/>
        </authorList>
    </citation>
    <scope>NUCLEOTIDE SEQUENCE [LARGE SCALE GENOMIC DNA]</scope>
    <source>
        <strain evidence="2">DSM 22224</strain>
    </source>
</reference>
<gene>
    <name evidence="1" type="ORF">SAMN04488128_101214</name>
</gene>
<name>A0A1T4KMM4_9BACT</name>
<proteinExistence type="predicted"/>
<evidence type="ECO:0000313" key="1">
    <source>
        <dbReference type="EMBL" id="SJZ43692.1"/>
    </source>
</evidence>
<sequence>MQANFLVGKKILSNAQVELFFENGQLKMKHMYDRNKKAFREFL</sequence>
<keyword evidence="2" id="KW-1185">Reference proteome</keyword>
<organism evidence="1 2">
    <name type="scientific">Chitinophaga eiseniae</name>
    <dbReference type="NCBI Taxonomy" id="634771"/>
    <lineage>
        <taxon>Bacteria</taxon>
        <taxon>Pseudomonadati</taxon>
        <taxon>Bacteroidota</taxon>
        <taxon>Chitinophagia</taxon>
        <taxon>Chitinophagales</taxon>
        <taxon>Chitinophagaceae</taxon>
        <taxon>Chitinophaga</taxon>
    </lineage>
</organism>